<evidence type="ECO:0000256" key="7">
    <source>
        <dbReference type="ARBA" id="ARBA00022840"/>
    </source>
</evidence>
<dbReference type="Proteomes" id="UP000013966">
    <property type="component" value="Chromosome 1"/>
</dbReference>
<evidence type="ECO:0000313" key="14">
    <source>
        <dbReference type="Proteomes" id="UP000013966"/>
    </source>
</evidence>
<dbReference type="InterPro" id="IPR020568">
    <property type="entry name" value="Ribosomal_Su5_D2-typ_SF"/>
</dbReference>
<dbReference type="AlphaFoldDB" id="R4WVR5"/>
<feature type="active site" evidence="10">
    <location>
        <position position="16"/>
    </location>
</feature>
<keyword evidence="7 10" id="KW-0067">ATP-binding</keyword>
<reference evidence="13 14" key="2">
    <citation type="journal article" date="2018" name="Int. J. Syst. Evol. Microbiol.">
        <title>Burkholderia insecticola sp. nov., a gut symbiotic bacterium of the bean bug Riptortus pedestris.</title>
        <authorList>
            <person name="Takeshita K."/>
            <person name="Tamaki H."/>
            <person name="Ohbayashi T."/>
            <person name="Meng X.-Y."/>
            <person name="Sone T."/>
            <person name="Mitani Y."/>
            <person name="Peeters C."/>
            <person name="Kikuchi Y."/>
            <person name="Vandamme P."/>
        </authorList>
    </citation>
    <scope>NUCLEOTIDE SEQUENCE [LARGE SCALE GENOMIC DNA]</scope>
    <source>
        <strain evidence="13">RPE64</strain>
    </source>
</reference>
<dbReference type="PIRSF" id="PIRSF010376">
    <property type="entry name" value="IspE"/>
    <property type="match status" value="1"/>
</dbReference>
<evidence type="ECO:0000256" key="9">
    <source>
        <dbReference type="ARBA" id="ARBA00032554"/>
    </source>
</evidence>
<feature type="domain" description="GHMP kinase N-terminal" evidence="11">
    <location>
        <begin position="72"/>
        <end position="149"/>
    </location>
</feature>
<accession>R4WVR5</accession>
<evidence type="ECO:0000256" key="5">
    <source>
        <dbReference type="ARBA" id="ARBA00022741"/>
    </source>
</evidence>
<evidence type="ECO:0000256" key="1">
    <source>
        <dbReference type="ARBA" id="ARBA00009684"/>
    </source>
</evidence>
<organism evidence="13 14">
    <name type="scientific">Caballeronia insecticola</name>
    <dbReference type="NCBI Taxonomy" id="758793"/>
    <lineage>
        <taxon>Bacteria</taxon>
        <taxon>Pseudomonadati</taxon>
        <taxon>Pseudomonadota</taxon>
        <taxon>Betaproteobacteria</taxon>
        <taxon>Burkholderiales</taxon>
        <taxon>Burkholderiaceae</taxon>
        <taxon>Caballeronia</taxon>
    </lineage>
</organism>
<dbReference type="EMBL" id="AP013058">
    <property type="protein sequence ID" value="BAN21997.1"/>
    <property type="molecule type" value="Genomic_DNA"/>
</dbReference>
<feature type="binding site" evidence="10">
    <location>
        <begin position="99"/>
        <end position="109"/>
    </location>
    <ligand>
        <name>ATP</name>
        <dbReference type="ChEBI" id="CHEBI:30616"/>
    </ligand>
</feature>
<dbReference type="Pfam" id="PF00288">
    <property type="entry name" value="GHMP_kinases_N"/>
    <property type="match status" value="1"/>
</dbReference>
<evidence type="ECO:0000259" key="11">
    <source>
        <dbReference type="Pfam" id="PF00288"/>
    </source>
</evidence>
<dbReference type="PANTHER" id="PTHR43527">
    <property type="entry name" value="4-DIPHOSPHOCYTIDYL-2-C-METHYL-D-ERYTHRITOL KINASE, CHLOROPLASTIC"/>
    <property type="match status" value="1"/>
</dbReference>
<dbReference type="OrthoDB" id="9809438at2"/>
<dbReference type="InterPro" id="IPR036554">
    <property type="entry name" value="GHMP_kinase_C_sf"/>
</dbReference>
<evidence type="ECO:0000256" key="3">
    <source>
        <dbReference type="ARBA" id="ARBA00017473"/>
    </source>
</evidence>
<keyword evidence="14" id="KW-1185">Reference proteome</keyword>
<evidence type="ECO:0000256" key="2">
    <source>
        <dbReference type="ARBA" id="ARBA00012052"/>
    </source>
</evidence>
<dbReference type="InterPro" id="IPR014721">
    <property type="entry name" value="Ribsml_uS5_D2-typ_fold_subgr"/>
</dbReference>
<dbReference type="STRING" id="758793.BRPE64_ACDS02430"/>
<sequence length="293" mass="31865">MSSSNDSLRDCLAPAKLNLFLHITGRRPDGYHTLQTVFQLLDWGDRLHFTRRHDGVIKRKTDVPGVPEADDLIVRAARLLQQHTGTPFGVEIEIDKRLPMGAGLGGGSSDAATSLFALNRLWEIDLSREVLQNLGLQLGADVPFFVFGQNAFAEGVGEALQAVKLPKRFFLVVTPAVHVPTAAIFSEESLTRNTKVATMTDFLAAQRSDSNWPDGFGHNDMQAVVAKKYAEVAKVLDWFSNLAPARMTGSGASVFAAFTSRAEAELAQAKLPASWKSVVAASLDFHPLFAFAS</sequence>
<comment type="pathway">
    <text evidence="10">Isoprenoid biosynthesis; isopentenyl diphosphate biosynthesis via DXP pathway; isopentenyl diphosphate from 1-deoxy-D-xylulose 5-phosphate: step 3/6.</text>
</comment>
<dbReference type="EC" id="2.7.1.148" evidence="2 10"/>
<protein>
    <recommendedName>
        <fullName evidence="3 10">4-diphosphocytidyl-2-C-methyl-D-erythritol kinase</fullName>
        <shortName evidence="10">CMK</shortName>
        <ecNumber evidence="2 10">2.7.1.148</ecNumber>
    </recommendedName>
    <alternativeName>
        <fullName evidence="9 10">4-(cytidine-5'-diphospho)-2-C-methyl-D-erythritol kinase</fullName>
    </alternativeName>
</protein>
<dbReference type="HOGENOM" id="CLU_053057_3_0_4"/>
<comment type="similarity">
    <text evidence="1 10">Belongs to the GHMP kinase family. IspE subfamily.</text>
</comment>
<keyword evidence="6 10" id="KW-0418">Kinase</keyword>
<proteinExistence type="inferred from homology"/>
<dbReference type="Gene3D" id="3.30.70.890">
    <property type="entry name" value="GHMP kinase, C-terminal domain"/>
    <property type="match status" value="1"/>
</dbReference>
<dbReference type="Gene3D" id="3.30.230.10">
    <property type="match status" value="1"/>
</dbReference>
<dbReference type="SUPFAM" id="SSF54211">
    <property type="entry name" value="Ribosomal protein S5 domain 2-like"/>
    <property type="match status" value="1"/>
</dbReference>
<comment type="catalytic activity">
    <reaction evidence="10">
        <text>4-CDP-2-C-methyl-D-erythritol + ATP = 4-CDP-2-C-methyl-D-erythritol 2-phosphate + ADP + H(+)</text>
        <dbReference type="Rhea" id="RHEA:18437"/>
        <dbReference type="ChEBI" id="CHEBI:15378"/>
        <dbReference type="ChEBI" id="CHEBI:30616"/>
        <dbReference type="ChEBI" id="CHEBI:57823"/>
        <dbReference type="ChEBI" id="CHEBI:57919"/>
        <dbReference type="ChEBI" id="CHEBI:456216"/>
        <dbReference type="EC" id="2.7.1.148"/>
    </reaction>
</comment>
<evidence type="ECO:0000256" key="10">
    <source>
        <dbReference type="HAMAP-Rule" id="MF_00061"/>
    </source>
</evidence>
<keyword evidence="8 10" id="KW-0414">Isoprene biosynthesis</keyword>
<evidence type="ECO:0000256" key="4">
    <source>
        <dbReference type="ARBA" id="ARBA00022679"/>
    </source>
</evidence>
<feature type="active site" evidence="10">
    <location>
        <position position="141"/>
    </location>
</feature>
<dbReference type="HAMAP" id="MF_00061">
    <property type="entry name" value="IspE"/>
    <property type="match status" value="1"/>
</dbReference>
<dbReference type="Pfam" id="PF08544">
    <property type="entry name" value="GHMP_kinases_C"/>
    <property type="match status" value="1"/>
</dbReference>
<evidence type="ECO:0000313" key="13">
    <source>
        <dbReference type="EMBL" id="BAN21997.1"/>
    </source>
</evidence>
<keyword evidence="5 10" id="KW-0547">Nucleotide-binding</keyword>
<dbReference type="PANTHER" id="PTHR43527:SF2">
    <property type="entry name" value="4-DIPHOSPHOCYTIDYL-2-C-METHYL-D-ERYTHRITOL KINASE, CHLOROPLASTIC"/>
    <property type="match status" value="1"/>
</dbReference>
<name>R4WVR5_9BURK</name>
<dbReference type="RefSeq" id="WP_016344164.1">
    <property type="nucleotide sequence ID" value="NC_021287.1"/>
</dbReference>
<dbReference type="KEGG" id="buo:BRPE64_ACDS02430"/>
<comment type="function">
    <text evidence="10">Catalyzes the phosphorylation of the position 2 hydroxy group of 4-diphosphocytidyl-2C-methyl-D-erythritol.</text>
</comment>
<dbReference type="UniPathway" id="UPA00056">
    <property type="reaction ID" value="UER00094"/>
</dbReference>
<dbReference type="GO" id="GO:0050515">
    <property type="term" value="F:4-(cytidine 5'-diphospho)-2-C-methyl-D-erythritol kinase activity"/>
    <property type="evidence" value="ECO:0007669"/>
    <property type="project" value="UniProtKB-UniRule"/>
</dbReference>
<keyword evidence="4 10" id="KW-0808">Transferase</keyword>
<dbReference type="GO" id="GO:0005524">
    <property type="term" value="F:ATP binding"/>
    <property type="evidence" value="ECO:0007669"/>
    <property type="project" value="UniProtKB-UniRule"/>
</dbReference>
<dbReference type="GO" id="GO:0016114">
    <property type="term" value="P:terpenoid biosynthetic process"/>
    <property type="evidence" value="ECO:0007669"/>
    <property type="project" value="UniProtKB-UniRule"/>
</dbReference>
<dbReference type="NCBIfam" id="TIGR00154">
    <property type="entry name" value="ispE"/>
    <property type="match status" value="1"/>
</dbReference>
<reference evidence="13 14" key="1">
    <citation type="journal article" date="2013" name="Genome Announc.">
        <title>Complete Genome Sequence of Burkholderia sp. Strain RPE64, Bacterial Symbiont of the Bean Bug Riptortus pedestris.</title>
        <authorList>
            <person name="Shibata T.F."/>
            <person name="Maeda T."/>
            <person name="Nikoh N."/>
            <person name="Yamaguchi K."/>
            <person name="Oshima K."/>
            <person name="Hattori M."/>
            <person name="Nishiyama T."/>
            <person name="Hasebe M."/>
            <person name="Fukatsu T."/>
            <person name="Kikuchi Y."/>
            <person name="Shigenobu S."/>
        </authorList>
    </citation>
    <scope>NUCLEOTIDE SEQUENCE [LARGE SCALE GENOMIC DNA]</scope>
</reference>
<gene>
    <name evidence="10 13" type="primary">ispE</name>
    <name evidence="13" type="ORF">BRPE64_ACDS02430</name>
</gene>
<dbReference type="InterPro" id="IPR013750">
    <property type="entry name" value="GHMP_kinase_C_dom"/>
</dbReference>
<evidence type="ECO:0000256" key="6">
    <source>
        <dbReference type="ARBA" id="ARBA00022777"/>
    </source>
</evidence>
<dbReference type="PATRIC" id="fig|758793.3.peg.244"/>
<evidence type="ECO:0000256" key="8">
    <source>
        <dbReference type="ARBA" id="ARBA00023229"/>
    </source>
</evidence>
<dbReference type="InterPro" id="IPR004424">
    <property type="entry name" value="IspE"/>
</dbReference>
<feature type="domain" description="GHMP kinase C-terminal" evidence="12">
    <location>
        <begin position="218"/>
        <end position="276"/>
    </location>
</feature>
<dbReference type="GO" id="GO:0019288">
    <property type="term" value="P:isopentenyl diphosphate biosynthetic process, methylerythritol 4-phosphate pathway"/>
    <property type="evidence" value="ECO:0007669"/>
    <property type="project" value="UniProtKB-UniRule"/>
</dbReference>
<dbReference type="InterPro" id="IPR006204">
    <property type="entry name" value="GHMP_kinase_N_dom"/>
</dbReference>
<dbReference type="SUPFAM" id="SSF55060">
    <property type="entry name" value="GHMP Kinase, C-terminal domain"/>
    <property type="match status" value="1"/>
</dbReference>
<evidence type="ECO:0000259" key="12">
    <source>
        <dbReference type="Pfam" id="PF08544"/>
    </source>
</evidence>